<sequence>MTNQLQWRWEPAARRGSGPRTAAVEVKPRTTVAASLRRRGSIAARLRRARRGPVAPAVAARVRWRRRRDMAAAVVTAGRGAGDDSDVAVTSAAVTATLGECCGATTQWHVVESSDPRRDNNSGQNVVSSTKFDNARDSNDVRMPCGSNMQMLIGLGDRNTSFFYAKINKRARRQRVTRLKISNGQWREDNNVLRDEATAFFKVFFQKWRTFTFYFTK</sequence>
<accession>A0AAP0PBN5</accession>
<reference evidence="1 2" key="1">
    <citation type="submission" date="2024-01" db="EMBL/GenBank/DDBJ databases">
        <title>Genome assemblies of Stephania.</title>
        <authorList>
            <person name="Yang L."/>
        </authorList>
    </citation>
    <scope>NUCLEOTIDE SEQUENCE [LARGE SCALE GENOMIC DNA]</scope>
    <source>
        <strain evidence="1">YNDBR</strain>
        <tissue evidence="1">Leaf</tissue>
    </source>
</reference>
<name>A0AAP0PBN5_9MAGN</name>
<dbReference type="AlphaFoldDB" id="A0AAP0PBN5"/>
<organism evidence="1 2">
    <name type="scientific">Stephania yunnanensis</name>
    <dbReference type="NCBI Taxonomy" id="152371"/>
    <lineage>
        <taxon>Eukaryota</taxon>
        <taxon>Viridiplantae</taxon>
        <taxon>Streptophyta</taxon>
        <taxon>Embryophyta</taxon>
        <taxon>Tracheophyta</taxon>
        <taxon>Spermatophyta</taxon>
        <taxon>Magnoliopsida</taxon>
        <taxon>Ranunculales</taxon>
        <taxon>Menispermaceae</taxon>
        <taxon>Menispermoideae</taxon>
        <taxon>Cissampelideae</taxon>
        <taxon>Stephania</taxon>
    </lineage>
</organism>
<proteinExistence type="predicted"/>
<comment type="caution">
    <text evidence="1">The sequence shown here is derived from an EMBL/GenBank/DDBJ whole genome shotgun (WGS) entry which is preliminary data.</text>
</comment>
<keyword evidence="2" id="KW-1185">Reference proteome</keyword>
<gene>
    <name evidence="1" type="ORF">Syun_014265</name>
</gene>
<dbReference type="Proteomes" id="UP001420932">
    <property type="component" value="Unassembled WGS sequence"/>
</dbReference>
<protein>
    <submittedName>
        <fullName evidence="1">Uncharacterized protein</fullName>
    </submittedName>
</protein>
<dbReference type="EMBL" id="JBBNAF010000006">
    <property type="protein sequence ID" value="KAK9134935.1"/>
    <property type="molecule type" value="Genomic_DNA"/>
</dbReference>
<evidence type="ECO:0000313" key="2">
    <source>
        <dbReference type="Proteomes" id="UP001420932"/>
    </source>
</evidence>
<evidence type="ECO:0000313" key="1">
    <source>
        <dbReference type="EMBL" id="KAK9134935.1"/>
    </source>
</evidence>